<dbReference type="PANTHER" id="PTHR30619">
    <property type="entry name" value="DNA INTERNALIZATION/COMPETENCE PROTEIN COMEC/REC2"/>
    <property type="match status" value="1"/>
</dbReference>
<evidence type="ECO:0000259" key="7">
    <source>
        <dbReference type="Pfam" id="PF03772"/>
    </source>
</evidence>
<evidence type="ECO:0000256" key="1">
    <source>
        <dbReference type="ARBA" id="ARBA00004651"/>
    </source>
</evidence>
<evidence type="ECO:0000259" key="8">
    <source>
        <dbReference type="Pfam" id="PF13567"/>
    </source>
</evidence>
<dbReference type="InterPro" id="IPR004477">
    <property type="entry name" value="ComEC_N"/>
</dbReference>
<dbReference type="InterPro" id="IPR052159">
    <property type="entry name" value="Competence_DNA_uptake"/>
</dbReference>
<feature type="transmembrane region" description="Helical" evidence="6">
    <location>
        <begin position="332"/>
        <end position="351"/>
    </location>
</feature>
<evidence type="ECO:0000256" key="5">
    <source>
        <dbReference type="ARBA" id="ARBA00023136"/>
    </source>
</evidence>
<feature type="transmembrane region" description="Helical" evidence="6">
    <location>
        <begin position="414"/>
        <end position="441"/>
    </location>
</feature>
<name>A0ABP3XX09_9FLAO</name>
<feature type="domain" description="DUF4131" evidence="8">
    <location>
        <begin position="34"/>
        <end position="188"/>
    </location>
</feature>
<feature type="domain" description="ComEC/Rec2-related protein" evidence="7">
    <location>
        <begin position="232"/>
        <end position="498"/>
    </location>
</feature>
<evidence type="ECO:0000313" key="10">
    <source>
        <dbReference type="Proteomes" id="UP001500507"/>
    </source>
</evidence>
<dbReference type="EMBL" id="BAAAFG010000015">
    <property type="protein sequence ID" value="GAA0872526.1"/>
    <property type="molecule type" value="Genomic_DNA"/>
</dbReference>
<keyword evidence="5 6" id="KW-0472">Membrane</keyword>
<feature type="transmembrane region" description="Helical" evidence="6">
    <location>
        <begin position="57"/>
        <end position="76"/>
    </location>
</feature>
<evidence type="ECO:0000256" key="2">
    <source>
        <dbReference type="ARBA" id="ARBA00022475"/>
    </source>
</evidence>
<dbReference type="InterPro" id="IPR025405">
    <property type="entry name" value="DUF4131"/>
</dbReference>
<proteinExistence type="predicted"/>
<feature type="transmembrane region" description="Helical" evidence="6">
    <location>
        <begin position="385"/>
        <end position="408"/>
    </location>
</feature>
<dbReference type="NCBIfam" id="TIGR00360">
    <property type="entry name" value="ComEC_N-term"/>
    <property type="match status" value="1"/>
</dbReference>
<dbReference type="RefSeq" id="WP_343766010.1">
    <property type="nucleotide sequence ID" value="NZ_BAAAFG010000015.1"/>
</dbReference>
<evidence type="ECO:0000256" key="4">
    <source>
        <dbReference type="ARBA" id="ARBA00022989"/>
    </source>
</evidence>
<feature type="transmembrane region" description="Helical" evidence="6">
    <location>
        <begin position="286"/>
        <end position="303"/>
    </location>
</feature>
<keyword evidence="10" id="KW-1185">Reference proteome</keyword>
<protein>
    <submittedName>
        <fullName evidence="9">ComEC/Rec2 family competence protein</fullName>
    </submittedName>
</protein>
<keyword evidence="3 6" id="KW-0812">Transmembrane</keyword>
<evidence type="ECO:0000313" key="9">
    <source>
        <dbReference type="EMBL" id="GAA0872526.1"/>
    </source>
</evidence>
<evidence type="ECO:0000256" key="3">
    <source>
        <dbReference type="ARBA" id="ARBA00022692"/>
    </source>
</evidence>
<dbReference type="Proteomes" id="UP001500507">
    <property type="component" value="Unassembled WGS sequence"/>
</dbReference>
<evidence type="ECO:0000256" key="6">
    <source>
        <dbReference type="SAM" id="Phobius"/>
    </source>
</evidence>
<feature type="transmembrane region" description="Helical" evidence="6">
    <location>
        <begin position="357"/>
        <end position="376"/>
    </location>
</feature>
<feature type="transmembrane region" description="Helical" evidence="6">
    <location>
        <begin position="252"/>
        <end position="274"/>
    </location>
</feature>
<dbReference type="Pfam" id="PF13567">
    <property type="entry name" value="DUF4131"/>
    <property type="match status" value="1"/>
</dbReference>
<accession>A0ABP3XX09</accession>
<feature type="transmembrane region" description="Helical" evidence="6">
    <location>
        <begin position="474"/>
        <end position="497"/>
    </location>
</feature>
<comment type="caution">
    <text evidence="9">The sequence shown here is derived from an EMBL/GenBank/DDBJ whole genome shotgun (WGS) entry which is preliminary data.</text>
</comment>
<comment type="subcellular location">
    <subcellularLocation>
        <location evidence="1">Cell membrane</location>
        <topology evidence="1">Multi-pass membrane protein</topology>
    </subcellularLocation>
</comment>
<dbReference type="PANTHER" id="PTHR30619:SF1">
    <property type="entry name" value="RECOMBINATION PROTEIN 2"/>
    <property type="match status" value="1"/>
</dbReference>
<reference evidence="10" key="1">
    <citation type="journal article" date="2019" name="Int. J. Syst. Evol. Microbiol.">
        <title>The Global Catalogue of Microorganisms (GCM) 10K type strain sequencing project: providing services to taxonomists for standard genome sequencing and annotation.</title>
        <authorList>
            <consortium name="The Broad Institute Genomics Platform"/>
            <consortium name="The Broad Institute Genome Sequencing Center for Infectious Disease"/>
            <person name="Wu L."/>
            <person name="Ma J."/>
        </authorList>
    </citation>
    <scope>NUCLEOTIDE SEQUENCE [LARGE SCALE GENOMIC DNA]</scope>
    <source>
        <strain evidence="10">JCM 16082</strain>
    </source>
</reference>
<feature type="transmembrane region" description="Helical" evidence="6">
    <location>
        <begin position="7"/>
        <end position="26"/>
    </location>
</feature>
<gene>
    <name evidence="9" type="ORF">GCM10009117_16730</name>
</gene>
<keyword evidence="2" id="KW-1003">Cell membrane</keyword>
<sequence length="672" mass="76706">MKWLNITFIKLTFSYLLGVLFGFFVGIDLMHALIICGCVFVVFSIIYVINRKRRLNPLYFGITAYLLLILLGIISVESRSSSHSNLHYSHQHYDAKQLHHIEARIVRQLKTTSYYSNYIALIQHIDETPSTGKVLLNINDKNSSIPLESTVLFAASFSEIPQPLNPYQFNYREYMKNREVYAQLKVDSLYLVQAENSDLSVIALSDQVRTKISASLQAAGFNQKSLQLIQALLLGQKQDLDKDLYQNYANAGVVHILAVSGLHVGIILLLLQWIFKPLELLPRGKLLKLILVILCLWCFAFIAGLSPSVLRAVTMFSFLSVGLNLKRKVSTINTLCISFMLLIILQPRIIFEVGFQLSYLAVLGIILFQPVFATWYKPRFKLDKLCWNTLTVTVAAQLGVLPLSLFYFHQFPGLFFISNLVIIPMLGIILGTGVVVIILSLIGYLPQVLVNLFENILNSLNRFVGWVATQEDFIFGNIYFTPIHLALFYLIIVSLFIGLKQIKYKPLLVSLLLLQSYWIFQKAQPVDNEFIIFHNGQKTMIGSKREDSLLLRHNYEYDIRDLNTYTNYITGANIKDVILAPITSIYTPKKEVVLVVDSLGVYYPFTNNTSPIILLRNSPRVNLKRLIDSLQPKQIIADGSNYISYTKRWENTCKKEKLLFHNTRENGAFIIK</sequence>
<feature type="transmembrane region" description="Helical" evidence="6">
    <location>
        <begin position="32"/>
        <end position="50"/>
    </location>
</feature>
<organism evidence="9 10">
    <name type="scientific">Gangjinia marincola</name>
    <dbReference type="NCBI Taxonomy" id="578463"/>
    <lineage>
        <taxon>Bacteria</taxon>
        <taxon>Pseudomonadati</taxon>
        <taxon>Bacteroidota</taxon>
        <taxon>Flavobacteriia</taxon>
        <taxon>Flavobacteriales</taxon>
        <taxon>Flavobacteriaceae</taxon>
        <taxon>Gangjinia</taxon>
    </lineage>
</organism>
<dbReference type="Pfam" id="PF03772">
    <property type="entry name" value="Competence"/>
    <property type="match status" value="1"/>
</dbReference>
<keyword evidence="4 6" id="KW-1133">Transmembrane helix</keyword>